<organism evidence="3 4">
    <name type="scientific">Desulfatitalea alkaliphila</name>
    <dbReference type="NCBI Taxonomy" id="2929485"/>
    <lineage>
        <taxon>Bacteria</taxon>
        <taxon>Pseudomonadati</taxon>
        <taxon>Thermodesulfobacteriota</taxon>
        <taxon>Desulfobacteria</taxon>
        <taxon>Desulfobacterales</taxon>
        <taxon>Desulfosarcinaceae</taxon>
        <taxon>Desulfatitalea</taxon>
    </lineage>
</organism>
<dbReference type="Proteomes" id="UP001165427">
    <property type="component" value="Unassembled WGS sequence"/>
</dbReference>
<dbReference type="EMBL" id="JALJRB010000060">
    <property type="protein sequence ID" value="MCJ8503180.1"/>
    <property type="molecule type" value="Genomic_DNA"/>
</dbReference>
<feature type="domain" description="SNF2 N-terminal" evidence="2">
    <location>
        <begin position="58"/>
        <end position="122"/>
    </location>
</feature>
<dbReference type="Gene3D" id="3.40.50.10810">
    <property type="entry name" value="Tandem AAA-ATPase domain"/>
    <property type="match status" value="1"/>
</dbReference>
<name>A0AA41R8K4_9BACT</name>
<dbReference type="GO" id="GO:0005524">
    <property type="term" value="F:ATP binding"/>
    <property type="evidence" value="ECO:0007669"/>
    <property type="project" value="InterPro"/>
</dbReference>
<dbReference type="PANTHER" id="PTHR45766">
    <property type="entry name" value="DNA ANNEALING HELICASE AND ENDONUCLEASE ZRANB3 FAMILY MEMBER"/>
    <property type="match status" value="1"/>
</dbReference>
<keyword evidence="1" id="KW-0378">Hydrolase</keyword>
<protein>
    <submittedName>
        <fullName evidence="3">SNF2-related protein</fullName>
    </submittedName>
</protein>
<dbReference type="InterPro" id="IPR027417">
    <property type="entry name" value="P-loop_NTPase"/>
</dbReference>
<dbReference type="PANTHER" id="PTHR45766:SF6">
    <property type="entry name" value="SWI_SNF-RELATED MATRIX-ASSOCIATED ACTIN-DEPENDENT REGULATOR OF CHROMATIN SUBFAMILY A-LIKE PROTEIN 1"/>
    <property type="match status" value="1"/>
</dbReference>
<dbReference type="SUPFAM" id="SSF52540">
    <property type="entry name" value="P-loop containing nucleoside triphosphate hydrolases"/>
    <property type="match status" value="1"/>
</dbReference>
<reference evidence="3" key="1">
    <citation type="submission" date="2022-04" db="EMBL/GenBank/DDBJ databases">
        <title>Desulfatitalea alkaliphila sp. nov., a novel anaerobic sulfate-reducing bacterium isolated from terrestrial mud volcano, Taman Peninsula, Russia.</title>
        <authorList>
            <person name="Khomyakova M.A."/>
            <person name="Merkel A.Y."/>
            <person name="Slobodkin A.I."/>
        </authorList>
    </citation>
    <scope>NUCLEOTIDE SEQUENCE</scope>
    <source>
        <strain evidence="3">M08but</strain>
    </source>
</reference>
<evidence type="ECO:0000313" key="4">
    <source>
        <dbReference type="Proteomes" id="UP001165427"/>
    </source>
</evidence>
<comment type="caution">
    <text evidence="3">The sequence shown here is derived from an EMBL/GenBank/DDBJ whole genome shotgun (WGS) entry which is preliminary data.</text>
</comment>
<keyword evidence="4" id="KW-1185">Reference proteome</keyword>
<evidence type="ECO:0000256" key="1">
    <source>
        <dbReference type="ARBA" id="ARBA00022801"/>
    </source>
</evidence>
<dbReference type="AlphaFoldDB" id="A0AA41R8K4"/>
<dbReference type="InterPro" id="IPR038718">
    <property type="entry name" value="SNF2-like_sf"/>
</dbReference>
<evidence type="ECO:0000313" key="3">
    <source>
        <dbReference type="EMBL" id="MCJ8503180.1"/>
    </source>
</evidence>
<evidence type="ECO:0000259" key="2">
    <source>
        <dbReference type="Pfam" id="PF00176"/>
    </source>
</evidence>
<gene>
    <name evidence="3" type="ORF">MRX98_21585</name>
</gene>
<dbReference type="GO" id="GO:0016787">
    <property type="term" value="F:hydrolase activity"/>
    <property type="evidence" value="ECO:0007669"/>
    <property type="project" value="UniProtKB-KW"/>
</dbReference>
<proteinExistence type="predicted"/>
<dbReference type="Pfam" id="PF00176">
    <property type="entry name" value="SNF2-rel_dom"/>
    <property type="match status" value="1"/>
</dbReference>
<sequence>MARIDKLGAKIILYPDAEEFIQQSLLRARMTAVAEEIRKDPEAHPLRRSLLKTKMRPYQLDGIAFAAGADRAILADDMGLDKTNQGISVVELLARQAPVSKVLIICPASVRSQWRSEILRFSDRSCDRVLGGAVQRAAQ</sequence>
<accession>A0AA41R8K4</accession>
<dbReference type="InterPro" id="IPR000330">
    <property type="entry name" value="SNF2_N"/>
</dbReference>
<dbReference type="RefSeq" id="WP_246915176.1">
    <property type="nucleotide sequence ID" value="NZ_JALJRB010000060.1"/>
</dbReference>